<organism evidence="2 3">
    <name type="scientific">Paracoccus alkanivorans</name>
    <dbReference type="NCBI Taxonomy" id="2116655"/>
    <lineage>
        <taxon>Bacteria</taxon>
        <taxon>Pseudomonadati</taxon>
        <taxon>Pseudomonadota</taxon>
        <taxon>Alphaproteobacteria</taxon>
        <taxon>Rhodobacterales</taxon>
        <taxon>Paracoccaceae</taxon>
        <taxon>Paracoccus</taxon>
    </lineage>
</organism>
<feature type="compositionally biased region" description="Low complexity" evidence="1">
    <location>
        <begin position="35"/>
        <end position="48"/>
    </location>
</feature>
<dbReference type="EMBL" id="QOKZ01000002">
    <property type="protein sequence ID" value="RMC36623.1"/>
    <property type="molecule type" value="Genomic_DNA"/>
</dbReference>
<name>A0A3M0MHP0_9RHOB</name>
<accession>A0A3M0MHP0</accession>
<dbReference type="RefSeq" id="WP_122111792.1">
    <property type="nucleotide sequence ID" value="NZ_QOKZ01000002.1"/>
</dbReference>
<dbReference type="PROSITE" id="PS51257">
    <property type="entry name" value="PROKAR_LIPOPROTEIN"/>
    <property type="match status" value="1"/>
</dbReference>
<keyword evidence="3" id="KW-1185">Reference proteome</keyword>
<protein>
    <submittedName>
        <fullName evidence="2">Protein moxZ</fullName>
    </submittedName>
</protein>
<gene>
    <name evidence="2" type="ORF">C9E81_08260</name>
</gene>
<dbReference type="AlphaFoldDB" id="A0A3M0MHP0"/>
<proteinExistence type="predicted"/>
<sequence length="163" mass="18074">MKPVVSRSFAIIRGIALMSSLILTGCYEDEEETLPRASEAAPAERPAPGETKWLEVTSNEEPASFVARLSGADTGQIDQRLVRAEAHYRESRRMIANRIVQLWDEIGQREGDAIDILELMDQLIATDATSERSIGSVIQNYRILRIEGADHQAAIATAIRRTP</sequence>
<dbReference type="OrthoDB" id="5609383at2"/>
<comment type="caution">
    <text evidence="2">The sequence shown here is derived from an EMBL/GenBank/DDBJ whole genome shotgun (WGS) entry which is preliminary data.</text>
</comment>
<feature type="region of interest" description="Disordered" evidence="1">
    <location>
        <begin position="33"/>
        <end position="52"/>
    </location>
</feature>
<evidence type="ECO:0000313" key="2">
    <source>
        <dbReference type="EMBL" id="RMC36623.1"/>
    </source>
</evidence>
<evidence type="ECO:0000256" key="1">
    <source>
        <dbReference type="SAM" id="MobiDB-lite"/>
    </source>
</evidence>
<evidence type="ECO:0000313" key="3">
    <source>
        <dbReference type="Proteomes" id="UP000273516"/>
    </source>
</evidence>
<reference evidence="2 3" key="1">
    <citation type="submission" date="2018-07" db="EMBL/GenBank/DDBJ databases">
        <authorList>
            <person name="Zhang Y."/>
            <person name="Wang L."/>
            <person name="Ma S."/>
        </authorList>
    </citation>
    <scope>NUCLEOTIDE SEQUENCE [LARGE SCALE GENOMIC DNA]</scope>
    <source>
        <strain evidence="2 3">4-2</strain>
    </source>
</reference>
<dbReference type="Proteomes" id="UP000273516">
    <property type="component" value="Unassembled WGS sequence"/>
</dbReference>